<keyword evidence="2" id="KW-0812">Transmembrane</keyword>
<feature type="compositionally biased region" description="Basic and acidic residues" evidence="1">
    <location>
        <begin position="1"/>
        <end position="10"/>
    </location>
</feature>
<proteinExistence type="predicted"/>
<sequence>VGAFIEDRPTADAYSTPRPQADDTMSPTTVDCGGRAAFRLVLGTTLVIVAVGLHVMDRRRGR</sequence>
<organism evidence="3">
    <name type="scientific">marine metagenome</name>
    <dbReference type="NCBI Taxonomy" id="408172"/>
    <lineage>
        <taxon>unclassified sequences</taxon>
        <taxon>metagenomes</taxon>
        <taxon>ecological metagenomes</taxon>
    </lineage>
</organism>
<feature type="transmembrane region" description="Helical" evidence="2">
    <location>
        <begin position="36"/>
        <end position="56"/>
    </location>
</feature>
<feature type="non-terminal residue" evidence="3">
    <location>
        <position position="1"/>
    </location>
</feature>
<dbReference type="AlphaFoldDB" id="A0A381TB58"/>
<accession>A0A381TB58</accession>
<dbReference type="EMBL" id="UINC01004312">
    <property type="protein sequence ID" value="SVA13386.1"/>
    <property type="molecule type" value="Genomic_DNA"/>
</dbReference>
<feature type="region of interest" description="Disordered" evidence="1">
    <location>
        <begin position="1"/>
        <end position="27"/>
    </location>
</feature>
<keyword evidence="2" id="KW-1133">Transmembrane helix</keyword>
<protein>
    <submittedName>
        <fullName evidence="3">Uncharacterized protein</fullName>
    </submittedName>
</protein>
<name>A0A381TB58_9ZZZZ</name>
<gene>
    <name evidence="3" type="ORF">METZ01_LOCUS66240</name>
</gene>
<reference evidence="3" key="1">
    <citation type="submission" date="2018-05" db="EMBL/GenBank/DDBJ databases">
        <authorList>
            <person name="Lanie J.A."/>
            <person name="Ng W.-L."/>
            <person name="Kazmierczak K.M."/>
            <person name="Andrzejewski T.M."/>
            <person name="Davidsen T.M."/>
            <person name="Wayne K.J."/>
            <person name="Tettelin H."/>
            <person name="Glass J.I."/>
            <person name="Rusch D."/>
            <person name="Podicherti R."/>
            <person name="Tsui H.-C.T."/>
            <person name="Winkler M.E."/>
        </authorList>
    </citation>
    <scope>NUCLEOTIDE SEQUENCE</scope>
</reference>
<evidence type="ECO:0000256" key="2">
    <source>
        <dbReference type="SAM" id="Phobius"/>
    </source>
</evidence>
<evidence type="ECO:0000256" key="1">
    <source>
        <dbReference type="SAM" id="MobiDB-lite"/>
    </source>
</evidence>
<evidence type="ECO:0000313" key="3">
    <source>
        <dbReference type="EMBL" id="SVA13386.1"/>
    </source>
</evidence>
<keyword evidence="2" id="KW-0472">Membrane</keyword>